<keyword evidence="1" id="KW-0812">Transmembrane</keyword>
<name>A0A8B6CE03_MYTGA</name>
<evidence type="ECO:0000313" key="2">
    <source>
        <dbReference type="EMBL" id="VDI04150.1"/>
    </source>
</evidence>
<dbReference type="Proteomes" id="UP000596742">
    <property type="component" value="Unassembled WGS sequence"/>
</dbReference>
<gene>
    <name evidence="2" type="ORF">MGAL_10B055486</name>
</gene>
<keyword evidence="1" id="KW-1133">Transmembrane helix</keyword>
<evidence type="ECO:0000313" key="3">
    <source>
        <dbReference type="Proteomes" id="UP000596742"/>
    </source>
</evidence>
<dbReference type="OrthoDB" id="6091312at2759"/>
<comment type="caution">
    <text evidence="2">The sequence shown here is derived from an EMBL/GenBank/DDBJ whole genome shotgun (WGS) entry which is preliminary data.</text>
</comment>
<feature type="transmembrane region" description="Helical" evidence="1">
    <location>
        <begin position="169"/>
        <end position="191"/>
    </location>
</feature>
<keyword evidence="3" id="KW-1185">Reference proteome</keyword>
<sequence length="239" mass="27571">MSFESDLVSEDLQLSPVTTSEKYTDEEHSVISTIPEGEACHCFQDNCQEYAKLSETESNGAQNWIEQEHSDDCHHHDHECRHHDHERPHHQHSYRFHHIPHWSTITMSDDDIEIITDPEYYKQFDDVFYIDPIVARSLLSEFLIQEPTPSNVHIHVDTRTKRQRFIARAVMIISMVMFTVSVLLVIISLIMSDHIDNLVRNANNLLTKGSTSQMTNQNTTITLVLANHTSSTRNSSDFG</sequence>
<dbReference type="EMBL" id="UYJE01001686">
    <property type="protein sequence ID" value="VDI04150.1"/>
    <property type="molecule type" value="Genomic_DNA"/>
</dbReference>
<accession>A0A8B6CE03</accession>
<reference evidence="2" key="1">
    <citation type="submission" date="2018-11" db="EMBL/GenBank/DDBJ databases">
        <authorList>
            <person name="Alioto T."/>
            <person name="Alioto T."/>
        </authorList>
    </citation>
    <scope>NUCLEOTIDE SEQUENCE</scope>
</reference>
<keyword evidence="1" id="KW-0472">Membrane</keyword>
<dbReference type="AlphaFoldDB" id="A0A8B6CE03"/>
<organism evidence="2 3">
    <name type="scientific">Mytilus galloprovincialis</name>
    <name type="common">Mediterranean mussel</name>
    <dbReference type="NCBI Taxonomy" id="29158"/>
    <lineage>
        <taxon>Eukaryota</taxon>
        <taxon>Metazoa</taxon>
        <taxon>Spiralia</taxon>
        <taxon>Lophotrochozoa</taxon>
        <taxon>Mollusca</taxon>
        <taxon>Bivalvia</taxon>
        <taxon>Autobranchia</taxon>
        <taxon>Pteriomorphia</taxon>
        <taxon>Mytilida</taxon>
        <taxon>Mytiloidea</taxon>
        <taxon>Mytilidae</taxon>
        <taxon>Mytilinae</taxon>
        <taxon>Mytilus</taxon>
    </lineage>
</organism>
<proteinExistence type="predicted"/>
<protein>
    <submittedName>
        <fullName evidence="2">Uncharacterized protein</fullName>
    </submittedName>
</protein>
<evidence type="ECO:0000256" key="1">
    <source>
        <dbReference type="SAM" id="Phobius"/>
    </source>
</evidence>